<keyword evidence="7" id="KW-0206">Cytoskeleton</keyword>
<dbReference type="PANTHER" id="PTHR28618">
    <property type="entry name" value="CENTROSOMAL PROTEIN POC5"/>
    <property type="match status" value="1"/>
</dbReference>
<protein>
    <recommendedName>
        <fullName evidence="3">Centrosomal protein POC5</fullName>
    </recommendedName>
    <alternativeName>
        <fullName evidence="9">Protein of centriole 5</fullName>
    </alternativeName>
</protein>
<evidence type="ECO:0000256" key="3">
    <source>
        <dbReference type="ARBA" id="ARBA00014910"/>
    </source>
</evidence>
<evidence type="ECO:0000256" key="2">
    <source>
        <dbReference type="ARBA" id="ARBA00010411"/>
    </source>
</evidence>
<keyword evidence="13" id="KW-1133">Transmembrane helix</keyword>
<evidence type="ECO:0000256" key="7">
    <source>
        <dbReference type="ARBA" id="ARBA00023212"/>
    </source>
</evidence>
<evidence type="ECO:0000256" key="13">
    <source>
        <dbReference type="SAM" id="Phobius"/>
    </source>
</evidence>
<dbReference type="AlphaFoldDB" id="G0QP46"/>
<evidence type="ECO:0000313" key="14">
    <source>
        <dbReference type="EMBL" id="EGR33012.1"/>
    </source>
</evidence>
<proteinExistence type="inferred from homology"/>
<dbReference type="InParanoid" id="G0QP46"/>
<feature type="coiled-coil region" evidence="11">
    <location>
        <begin position="247"/>
        <end position="281"/>
    </location>
</feature>
<dbReference type="Proteomes" id="UP000008983">
    <property type="component" value="Unassembled WGS sequence"/>
</dbReference>
<keyword evidence="8" id="KW-0131">Cell cycle</keyword>
<comment type="function">
    <text evidence="10">Essential for the assembly of the distal half of centrioles, required for centriole elongation. Acts as a negative regulator of centriole elongation.</text>
</comment>
<sequence length="408" mass="49040">MEQYNNRKEIEKITSDNSNSDNQESESTKTKNNPTISQVQSHIIEDMQSQKQKKKQQNPLPYFQRNHNPQIVDEDTEHFKIKVEHLLSVFKADAISEFMGMKRSLLEDQKQQIKQQTERYLLMYEDKNKEVYILLKKLKQTQFIYIYIKQKNQSLLYIQKKQKSSIYIYIYLYIIFLYIYLFFIQTKKNQKKQQLAQKYANKNLKIRIFSNFSYYCQQNSSQNKLTQQQNKHLSEVEEITLKFQKEISLLKQQFQESQKALQQINENKENMQENLKKAFMRGICALNFEAMNVIGNPVDPLQEQIIQKTEQLVQKTEQVVQKTEQIAYQHEKTFDNEQNLQNQQNQFNSLLINPVQDNDKSIDKISQIEFFKNEQKLKSIVFYQKKIKAIRNKQNDKSLKQFQKSYNF</sequence>
<comment type="subcellular location">
    <subcellularLocation>
        <location evidence="1">Cytoplasm</location>
        <location evidence="1">Cytoskeleton</location>
        <location evidence="1">Microtubule organizing center</location>
        <location evidence="1">Centrosome</location>
        <location evidence="1">Centriole</location>
    </subcellularLocation>
</comment>
<dbReference type="GeneID" id="14909185"/>
<keyword evidence="13" id="KW-0812">Transmembrane</keyword>
<keyword evidence="13" id="KW-0472">Membrane</keyword>
<feature type="transmembrane region" description="Helical" evidence="13">
    <location>
        <begin position="166"/>
        <end position="184"/>
    </location>
</feature>
<accession>G0QP46</accession>
<feature type="compositionally biased region" description="Basic and acidic residues" evidence="12">
    <location>
        <begin position="1"/>
        <end position="14"/>
    </location>
</feature>
<keyword evidence="15" id="KW-1185">Reference proteome</keyword>
<evidence type="ECO:0000256" key="9">
    <source>
        <dbReference type="ARBA" id="ARBA00031694"/>
    </source>
</evidence>
<dbReference type="EMBL" id="GL983522">
    <property type="protein sequence ID" value="EGR33012.1"/>
    <property type="molecule type" value="Genomic_DNA"/>
</dbReference>
<dbReference type="PANTHER" id="PTHR28618:SF1">
    <property type="entry name" value="CENTROSOMAL PROTEIN POC5"/>
    <property type="match status" value="1"/>
</dbReference>
<dbReference type="InterPro" id="IPR033351">
    <property type="entry name" value="POC5"/>
</dbReference>
<evidence type="ECO:0000256" key="1">
    <source>
        <dbReference type="ARBA" id="ARBA00004114"/>
    </source>
</evidence>
<evidence type="ECO:0000256" key="5">
    <source>
        <dbReference type="ARBA" id="ARBA00022737"/>
    </source>
</evidence>
<reference evidence="14 15" key="1">
    <citation type="submission" date="2011-07" db="EMBL/GenBank/DDBJ databases">
        <authorList>
            <person name="Coyne R."/>
            <person name="Brami D."/>
            <person name="Johnson J."/>
            <person name="Hostetler J."/>
            <person name="Hannick L."/>
            <person name="Clark T."/>
            <person name="Cassidy-Hanley D."/>
            <person name="Inman J."/>
        </authorList>
    </citation>
    <scope>NUCLEOTIDE SEQUENCE [LARGE SCALE GENOMIC DNA]</scope>
    <source>
        <strain evidence="14 15">G5</strain>
    </source>
</reference>
<evidence type="ECO:0000256" key="4">
    <source>
        <dbReference type="ARBA" id="ARBA00022490"/>
    </source>
</evidence>
<feature type="compositionally biased region" description="Polar residues" evidence="12">
    <location>
        <begin position="30"/>
        <end position="41"/>
    </location>
</feature>
<name>G0QP46_ICHMU</name>
<organism evidence="14 15">
    <name type="scientific">Ichthyophthirius multifiliis</name>
    <name type="common">White spot disease agent</name>
    <name type="synonym">Ich</name>
    <dbReference type="NCBI Taxonomy" id="5932"/>
    <lineage>
        <taxon>Eukaryota</taxon>
        <taxon>Sar</taxon>
        <taxon>Alveolata</taxon>
        <taxon>Ciliophora</taxon>
        <taxon>Intramacronucleata</taxon>
        <taxon>Oligohymenophorea</taxon>
        <taxon>Hymenostomatida</taxon>
        <taxon>Ophryoglenina</taxon>
        <taxon>Ichthyophthirius</taxon>
    </lineage>
</organism>
<dbReference type="eggNOG" id="ENOG502R8W1">
    <property type="taxonomic scope" value="Eukaryota"/>
</dbReference>
<dbReference type="RefSeq" id="XP_004036998.1">
    <property type="nucleotide sequence ID" value="XM_004036950.1"/>
</dbReference>
<keyword evidence="5" id="KW-0677">Repeat</keyword>
<keyword evidence="4" id="KW-0963">Cytoplasm</keyword>
<evidence type="ECO:0000313" key="15">
    <source>
        <dbReference type="Proteomes" id="UP000008983"/>
    </source>
</evidence>
<evidence type="ECO:0000256" key="6">
    <source>
        <dbReference type="ARBA" id="ARBA00023054"/>
    </source>
</evidence>
<comment type="similarity">
    <text evidence="2">Belongs to the POC5 family.</text>
</comment>
<gene>
    <name evidence="14" type="ORF">IMG5_063830</name>
</gene>
<dbReference type="GO" id="GO:0005814">
    <property type="term" value="C:centriole"/>
    <property type="evidence" value="ECO:0007669"/>
    <property type="project" value="UniProtKB-SubCell"/>
</dbReference>
<evidence type="ECO:0000256" key="8">
    <source>
        <dbReference type="ARBA" id="ARBA00023306"/>
    </source>
</evidence>
<dbReference type="OrthoDB" id="10064898at2759"/>
<evidence type="ECO:0000256" key="11">
    <source>
        <dbReference type="SAM" id="Coils"/>
    </source>
</evidence>
<feature type="region of interest" description="Disordered" evidence="12">
    <location>
        <begin position="1"/>
        <end position="67"/>
    </location>
</feature>
<keyword evidence="6 11" id="KW-0175">Coiled coil</keyword>
<evidence type="ECO:0000256" key="10">
    <source>
        <dbReference type="ARBA" id="ARBA00049959"/>
    </source>
</evidence>
<evidence type="ECO:0000256" key="12">
    <source>
        <dbReference type="SAM" id="MobiDB-lite"/>
    </source>
</evidence>